<evidence type="ECO:0000256" key="9">
    <source>
        <dbReference type="ARBA" id="ARBA00023180"/>
    </source>
</evidence>
<keyword evidence="3" id="KW-0489">Methyltransferase</keyword>
<evidence type="ECO:0000256" key="7">
    <source>
        <dbReference type="ARBA" id="ARBA00022989"/>
    </source>
</evidence>
<dbReference type="OMA" id="DTNHEAQ"/>
<dbReference type="InterPro" id="IPR004159">
    <property type="entry name" value="Put_SAM_MeTrfase"/>
</dbReference>
<dbReference type="Proteomes" id="UP000316621">
    <property type="component" value="Chromosome 4"/>
</dbReference>
<evidence type="ECO:0000256" key="6">
    <source>
        <dbReference type="ARBA" id="ARBA00022968"/>
    </source>
</evidence>
<dbReference type="Pfam" id="PF03141">
    <property type="entry name" value="Methyltransf_29"/>
    <property type="match status" value="2"/>
</dbReference>
<keyword evidence="8 11" id="KW-0472">Membrane</keyword>
<feature type="compositionally biased region" description="Basic and acidic residues" evidence="10">
    <location>
        <begin position="84"/>
        <end position="95"/>
    </location>
</feature>
<comment type="similarity">
    <text evidence="2">Belongs to the methyltransferase superfamily.</text>
</comment>
<evidence type="ECO:0000256" key="1">
    <source>
        <dbReference type="ARBA" id="ARBA00004648"/>
    </source>
</evidence>
<comment type="subcellular location">
    <subcellularLocation>
        <location evidence="1">Endoplasmic reticulum membrane</location>
        <topology evidence="1">Single-pass type II membrane protein</topology>
    </subcellularLocation>
</comment>
<dbReference type="SUPFAM" id="SSF53335">
    <property type="entry name" value="S-adenosyl-L-methionine-dependent methyltransferases"/>
    <property type="match status" value="4"/>
</dbReference>
<dbReference type="GO" id="GO:0005789">
    <property type="term" value="C:endoplasmic reticulum membrane"/>
    <property type="evidence" value="ECO:0007669"/>
    <property type="project" value="UniProtKB-SubCell"/>
</dbReference>
<dbReference type="GO" id="GO:0008168">
    <property type="term" value="F:methyltransferase activity"/>
    <property type="evidence" value="ECO:0007669"/>
    <property type="project" value="UniProtKB-KW"/>
</dbReference>
<protein>
    <recommendedName>
        <fullName evidence="14">Methyltransferase</fullName>
    </recommendedName>
</protein>
<gene>
    <name evidence="12" type="ORF">C5167_004712</name>
</gene>
<evidence type="ECO:0000256" key="11">
    <source>
        <dbReference type="SAM" id="Phobius"/>
    </source>
</evidence>
<dbReference type="PANTHER" id="PTHR10108:SF1049">
    <property type="entry name" value="METHYLTRANSFERASE"/>
    <property type="match status" value="1"/>
</dbReference>
<sequence>MAGNNSSPTYNSAKTKSSFNGYFKKSKLFYSALVTLLCSFSYFFGVYQNTHSNGTTGTTSNTKNCLPVKTQTSLEPIVTNLDFSSRHSGNEDEKPSTSTTTSDMVSENVYDFPPCDIKYSEYTPCEDLKRSLQFSRDKLIYKERHCPEKRELLKCRIAAPYGYKKPFKWPQSRDYAWFANAPHKHLTVEKAGQNWIRYEAEQDRFRFPGGGTMFPNGADKYIDDIGKLINLKDGSIRTAIDTGCGVASWGAYLLSRDILTVSFAPKDTNHEAQVQFVLERGVPALIGILASIRLPYPSRAFDMAHCSRCLIPWGKNDGQYLIEVDRILRPGGYWVLSGPPINWRKYWKGWKRTREDLNSEQSEIEAVAKSLCWKKFAENGDIAIWQKPLNHIQCKSNRKLGQNPSFCQAQDPDRAWYTKLETCLTPLPNVSAETDIAGGKLKKWPERLTATPPRISSGSTNGITEKMFKEDTHLWNKRIAYYKTKNYELKTKGRYRNLLDMNAHLGGFAAALSDFPLWVMNVVPNEAKINTLGVIYERGLIGTYQNWCEAMSSYPRTYDFIHADSVLSLYKNRCEMEDILLEMDRILRPEGGVVFRDDVDVLLKAKSIADALKWNTQLLDHEGGPLIREKILFGVKTYWTAPSAQEQVSHTDTASYFGCEFWIIIPLQTSKSDSSSPAYNSGKTKSGVNNGCCFKKSKLFYMALVTLLCSVSYFFGVYQHSLLTSTTTQKSTTKNCLPTKTNQTSLELIVTNLDSSSQHSGNEDEISTAPQMASEKVYDFPACDIKYSDYTPCEDLERSLKFDRERLIYKERHCPEKDELMKCIIPPPYGYKKPFKWPQSRDYAWFANVPYKHLSAAKAVQNWIQFQGDRFRFPGGGTMFTKGADKYIDDIGKLINLKDGSIRTAIDTGCGVASWGAYLLSRNILTVSFAPKDTNHEAQVQFALERGVPALIGILASTRLPYPSRAFDMAHCSRCLIPWSKNGGQYLIEVDRILRPGGYWILSGPPVNWKNHVRGWKRTREDLSSEKSDIEAVAKSLCWKKFAEKGDIAIWQKPLNHIQCKSNPKLIQNLSFCPAQDPDRAWYTKLQTCLTPLPVVSGLSDIAGGKLKKWPERLTATPPRISRYRNVLDMNAHLGGFAAALADYPLWVMNVVPNEAKINTLGAIYERGLIGTYQNWCEAMSSYPRSYDLIHADSILTLYKNRCEMEDILLEMDRLSRPEGSVIFRDNVDVLLKAKSIADRLKWKTQLLDDENGHDVEEKLLFAVLPKKDNIICGEDLSECIKK</sequence>
<keyword evidence="7 11" id="KW-1133">Transmembrane helix</keyword>
<dbReference type="GO" id="GO:0032259">
    <property type="term" value="P:methylation"/>
    <property type="evidence" value="ECO:0007669"/>
    <property type="project" value="UniProtKB-KW"/>
</dbReference>
<evidence type="ECO:0000256" key="3">
    <source>
        <dbReference type="ARBA" id="ARBA00022603"/>
    </source>
</evidence>
<dbReference type="FunFam" id="3.40.50.150:FF:000123">
    <property type="entry name" value="Putative methyltransferase PMT15"/>
    <property type="match status" value="2"/>
</dbReference>
<dbReference type="GO" id="GO:0005802">
    <property type="term" value="C:trans-Golgi network"/>
    <property type="evidence" value="ECO:0007669"/>
    <property type="project" value="TreeGrafter"/>
</dbReference>
<evidence type="ECO:0008006" key="14">
    <source>
        <dbReference type="Google" id="ProtNLM"/>
    </source>
</evidence>
<dbReference type="InterPro" id="IPR029063">
    <property type="entry name" value="SAM-dependent_MTases_sf"/>
</dbReference>
<name>A0A4Y7J9B6_PAPSO</name>
<evidence type="ECO:0000313" key="13">
    <source>
        <dbReference type="Proteomes" id="UP000316621"/>
    </source>
</evidence>
<keyword evidence="9" id="KW-0325">Glycoprotein</keyword>
<dbReference type="PANTHER" id="PTHR10108">
    <property type="entry name" value="SAM-DEPENDENT METHYLTRANSFERASE"/>
    <property type="match status" value="1"/>
</dbReference>
<dbReference type="EMBL" id="CM010718">
    <property type="protein sequence ID" value="RZC57407.1"/>
    <property type="molecule type" value="Genomic_DNA"/>
</dbReference>
<proteinExistence type="inferred from homology"/>
<reference evidence="12 13" key="1">
    <citation type="journal article" date="2018" name="Science">
        <title>The opium poppy genome and morphinan production.</title>
        <authorList>
            <person name="Guo L."/>
            <person name="Winzer T."/>
            <person name="Yang X."/>
            <person name="Li Y."/>
            <person name="Ning Z."/>
            <person name="He Z."/>
            <person name="Teodor R."/>
            <person name="Lu Y."/>
            <person name="Bowser T.A."/>
            <person name="Graham I.A."/>
            <person name="Ye K."/>
        </authorList>
    </citation>
    <scope>NUCLEOTIDE SEQUENCE [LARGE SCALE GENOMIC DNA]</scope>
    <source>
        <strain evidence="13">cv. HN1</strain>
        <tissue evidence="12">Leaves</tissue>
    </source>
</reference>
<evidence type="ECO:0000256" key="5">
    <source>
        <dbReference type="ARBA" id="ARBA00022692"/>
    </source>
</evidence>
<feature type="region of interest" description="Disordered" evidence="10">
    <location>
        <begin position="83"/>
        <end position="103"/>
    </location>
</feature>
<dbReference type="Gramene" id="RZC57407">
    <property type="protein sequence ID" value="RZC57407"/>
    <property type="gene ID" value="C5167_004712"/>
</dbReference>
<keyword evidence="6" id="KW-0735">Signal-anchor</keyword>
<dbReference type="STRING" id="3469.A0A4Y7J9B6"/>
<keyword evidence="5 11" id="KW-0812">Transmembrane</keyword>
<evidence type="ECO:0000313" key="12">
    <source>
        <dbReference type="EMBL" id="RZC57407.1"/>
    </source>
</evidence>
<keyword evidence="4" id="KW-0808">Transferase</keyword>
<evidence type="ECO:0000256" key="4">
    <source>
        <dbReference type="ARBA" id="ARBA00022679"/>
    </source>
</evidence>
<evidence type="ECO:0000256" key="10">
    <source>
        <dbReference type="SAM" id="MobiDB-lite"/>
    </source>
</evidence>
<evidence type="ECO:0000256" key="2">
    <source>
        <dbReference type="ARBA" id="ARBA00008361"/>
    </source>
</evidence>
<evidence type="ECO:0000256" key="8">
    <source>
        <dbReference type="ARBA" id="ARBA00023136"/>
    </source>
</evidence>
<organism evidence="12 13">
    <name type="scientific">Papaver somniferum</name>
    <name type="common">Opium poppy</name>
    <dbReference type="NCBI Taxonomy" id="3469"/>
    <lineage>
        <taxon>Eukaryota</taxon>
        <taxon>Viridiplantae</taxon>
        <taxon>Streptophyta</taxon>
        <taxon>Embryophyta</taxon>
        <taxon>Tracheophyta</taxon>
        <taxon>Spermatophyta</taxon>
        <taxon>Magnoliopsida</taxon>
        <taxon>Ranunculales</taxon>
        <taxon>Papaveraceae</taxon>
        <taxon>Papaveroideae</taxon>
        <taxon>Papaver</taxon>
    </lineage>
</organism>
<feature type="transmembrane region" description="Helical" evidence="11">
    <location>
        <begin position="28"/>
        <end position="47"/>
    </location>
</feature>
<dbReference type="GO" id="GO:0005768">
    <property type="term" value="C:endosome"/>
    <property type="evidence" value="ECO:0007669"/>
    <property type="project" value="TreeGrafter"/>
</dbReference>
<accession>A0A4Y7J9B6</accession>
<keyword evidence="13" id="KW-1185">Reference proteome</keyword>
<dbReference type="Gene3D" id="3.40.50.150">
    <property type="entry name" value="Vaccinia Virus protein VP39"/>
    <property type="match status" value="2"/>
</dbReference>